<dbReference type="CDD" id="cd01065">
    <property type="entry name" value="NAD_bind_Shikimate_DH"/>
    <property type="match status" value="1"/>
</dbReference>
<dbReference type="SUPFAM" id="SSF51735">
    <property type="entry name" value="NAD(P)-binding Rossmann-fold domains"/>
    <property type="match status" value="1"/>
</dbReference>
<dbReference type="PANTHER" id="PTHR21089:SF1">
    <property type="entry name" value="BIFUNCTIONAL 3-DEHYDROQUINATE DEHYDRATASE_SHIKIMATE DEHYDROGENASE, CHLOROPLASTIC"/>
    <property type="match status" value="1"/>
</dbReference>
<dbReference type="PANTHER" id="PTHR21089">
    <property type="entry name" value="SHIKIMATE DEHYDROGENASE"/>
    <property type="match status" value="1"/>
</dbReference>
<dbReference type="Gene3D" id="3.40.50.720">
    <property type="entry name" value="NAD(P)-binding Rossmann-like Domain"/>
    <property type="match status" value="1"/>
</dbReference>
<dbReference type="Gene3D" id="3.40.50.10860">
    <property type="entry name" value="Leucine Dehydrogenase, chain A, domain 1"/>
    <property type="match status" value="1"/>
</dbReference>
<organism evidence="2 3">
    <name type="scientific">Venturia nashicola</name>
    <dbReference type="NCBI Taxonomy" id="86259"/>
    <lineage>
        <taxon>Eukaryota</taxon>
        <taxon>Fungi</taxon>
        <taxon>Dikarya</taxon>
        <taxon>Ascomycota</taxon>
        <taxon>Pezizomycotina</taxon>
        <taxon>Dothideomycetes</taxon>
        <taxon>Pleosporomycetidae</taxon>
        <taxon>Venturiales</taxon>
        <taxon>Venturiaceae</taxon>
        <taxon>Venturia</taxon>
    </lineage>
</organism>
<dbReference type="AlphaFoldDB" id="A0A4Z1PD98"/>
<dbReference type="InterPro" id="IPR036291">
    <property type="entry name" value="NAD(P)-bd_dom_sf"/>
</dbReference>
<dbReference type="SUPFAM" id="SSF53223">
    <property type="entry name" value="Aminoacid dehydrogenase-like, N-terminal domain"/>
    <property type="match status" value="1"/>
</dbReference>
<feature type="domain" description="Shikimate dehydrogenase substrate binding N-terminal" evidence="1">
    <location>
        <begin position="16"/>
        <end position="96"/>
    </location>
</feature>
<gene>
    <name evidence="2" type="ORF">E6O75_ATG04494</name>
</gene>
<name>A0A4Z1PD98_9PEZI</name>
<evidence type="ECO:0000313" key="2">
    <source>
        <dbReference type="EMBL" id="TID25289.1"/>
    </source>
</evidence>
<dbReference type="OrthoDB" id="204377at2759"/>
<sequence>MSTVSKSPQSDGVAVLFGYPIAHSLSPLLHTTIYESLGLNWNFSLFESLDMPQFLDFLQDPRCFGSAVTMPHKVAILPHLDSLTPEGRDCGAVNTIIIQKDPVTGKRSYVGTNTDVIGIQESFYQNIPNPDIVFHNRPGMVIGGGGAARSAVYALRRLMQCKPVYLVNREKSEIDAVIEECKAKGYGQNLIHVETLEEAERLAGPGAIVSCIPDYPPKTEKEHQARDVLNCMLAKEHKGAILEMCYHPSPWTEIGGLSEKAGWQVILGTEAMIYQGLAQARLWTGKSLEELPVEKCKATIEAKLKEARL</sequence>
<dbReference type="InterPro" id="IPR013708">
    <property type="entry name" value="Shikimate_DH-bd_N"/>
</dbReference>
<evidence type="ECO:0000313" key="3">
    <source>
        <dbReference type="Proteomes" id="UP000298493"/>
    </source>
</evidence>
<dbReference type="Pfam" id="PF08501">
    <property type="entry name" value="Shikimate_dh_N"/>
    <property type="match status" value="1"/>
</dbReference>
<accession>A0A4Z1PD98</accession>
<dbReference type="GO" id="GO:0009423">
    <property type="term" value="P:chorismate biosynthetic process"/>
    <property type="evidence" value="ECO:0007669"/>
    <property type="project" value="TreeGrafter"/>
</dbReference>
<dbReference type="EMBL" id="SNSC02000004">
    <property type="protein sequence ID" value="TID25289.1"/>
    <property type="molecule type" value="Genomic_DNA"/>
</dbReference>
<dbReference type="GO" id="GO:0004764">
    <property type="term" value="F:shikimate 3-dehydrogenase (NADP+) activity"/>
    <property type="evidence" value="ECO:0007669"/>
    <property type="project" value="InterPro"/>
</dbReference>
<evidence type="ECO:0000259" key="1">
    <source>
        <dbReference type="Pfam" id="PF08501"/>
    </source>
</evidence>
<comment type="caution">
    <text evidence="2">The sequence shown here is derived from an EMBL/GenBank/DDBJ whole genome shotgun (WGS) entry which is preliminary data.</text>
</comment>
<dbReference type="InterPro" id="IPR022893">
    <property type="entry name" value="Shikimate_DH_fam"/>
</dbReference>
<proteinExistence type="predicted"/>
<reference evidence="2 3" key="1">
    <citation type="submission" date="2019-04" db="EMBL/GenBank/DDBJ databases">
        <title>High contiguity whole genome sequence and gene annotation resource for two Venturia nashicola isolates.</title>
        <authorList>
            <person name="Prokchorchik M."/>
            <person name="Won K."/>
            <person name="Lee Y."/>
            <person name="Choi E.D."/>
            <person name="Segonzac C."/>
            <person name="Sohn K.H."/>
        </authorList>
    </citation>
    <scope>NUCLEOTIDE SEQUENCE [LARGE SCALE GENOMIC DNA]</scope>
    <source>
        <strain evidence="2 3">PRI2</strain>
    </source>
</reference>
<dbReference type="Proteomes" id="UP000298493">
    <property type="component" value="Unassembled WGS sequence"/>
</dbReference>
<dbReference type="InterPro" id="IPR046346">
    <property type="entry name" value="Aminoacid_DH-like_N_sf"/>
</dbReference>
<keyword evidence="3" id="KW-1185">Reference proteome</keyword>
<protein>
    <submittedName>
        <fullName evidence="2">Shikimate 5-dehydrogenase</fullName>
    </submittedName>
</protein>
<dbReference type="GO" id="GO:0019632">
    <property type="term" value="P:shikimate metabolic process"/>
    <property type="evidence" value="ECO:0007669"/>
    <property type="project" value="TreeGrafter"/>
</dbReference>
<dbReference type="STRING" id="86259.A0A4Z1PD98"/>